<name>A0A2G9I3R9_9LAMI</name>
<dbReference type="InterPro" id="IPR019378">
    <property type="entry name" value="GDP-Fuc_O-FucTrfase"/>
</dbReference>
<gene>
    <name evidence="7" type="ORF">CDL12_02855</name>
</gene>
<dbReference type="EMBL" id="NKXS01000419">
    <property type="protein sequence ID" value="PIN24401.1"/>
    <property type="molecule type" value="Genomic_DNA"/>
</dbReference>
<dbReference type="Pfam" id="PF10250">
    <property type="entry name" value="O-FucT"/>
    <property type="match status" value="1"/>
</dbReference>
<protein>
    <recommendedName>
        <fullName evidence="6">O-fucosyltransferase family protein</fullName>
    </recommendedName>
</protein>
<comment type="caution">
    <text evidence="7">The sequence shown here is derived from an EMBL/GenBank/DDBJ whole genome shotgun (WGS) entry which is preliminary data.</text>
</comment>
<organism evidence="7 8">
    <name type="scientific">Handroanthus impetiginosus</name>
    <dbReference type="NCBI Taxonomy" id="429701"/>
    <lineage>
        <taxon>Eukaryota</taxon>
        <taxon>Viridiplantae</taxon>
        <taxon>Streptophyta</taxon>
        <taxon>Embryophyta</taxon>
        <taxon>Tracheophyta</taxon>
        <taxon>Spermatophyta</taxon>
        <taxon>Magnoliopsida</taxon>
        <taxon>eudicotyledons</taxon>
        <taxon>Gunneridae</taxon>
        <taxon>Pentapetalae</taxon>
        <taxon>asterids</taxon>
        <taxon>lamiids</taxon>
        <taxon>Lamiales</taxon>
        <taxon>Bignoniaceae</taxon>
        <taxon>Crescentiina</taxon>
        <taxon>Tabebuia alliance</taxon>
        <taxon>Handroanthus</taxon>
    </lineage>
</organism>
<evidence type="ECO:0000256" key="3">
    <source>
        <dbReference type="ARBA" id="ARBA00022679"/>
    </source>
</evidence>
<dbReference type="PANTHER" id="PTHR31933">
    <property type="entry name" value="O-FUCOSYLTRANSFERASE 2-RELATED"/>
    <property type="match status" value="1"/>
</dbReference>
<evidence type="ECO:0000256" key="5">
    <source>
        <dbReference type="ARBA" id="ARBA00023277"/>
    </source>
</evidence>
<dbReference type="InterPro" id="IPR052272">
    <property type="entry name" value="GT106_glycosyltransferase"/>
</dbReference>
<evidence type="ECO:0000256" key="1">
    <source>
        <dbReference type="ARBA" id="ARBA00007737"/>
    </source>
</evidence>
<evidence type="ECO:0000256" key="2">
    <source>
        <dbReference type="ARBA" id="ARBA00022676"/>
    </source>
</evidence>
<dbReference type="AlphaFoldDB" id="A0A2G9I3R9"/>
<sequence>MCDFGGVEDEHRELQVYREEHFPLLFERLKRMNRPFSPAELRKMGRCPLTPEEAALVLAGLGFDSGTYIYLAGSEIYGRKSRMHPVTSLYPNIVTKEDLLSISELEPFGNLSP</sequence>
<comment type="similarity">
    <text evidence="1">Belongs to the glycosyltransferase GT106 family.</text>
</comment>
<proteinExistence type="inferred from homology"/>
<evidence type="ECO:0000313" key="8">
    <source>
        <dbReference type="Proteomes" id="UP000231279"/>
    </source>
</evidence>
<evidence type="ECO:0000256" key="4">
    <source>
        <dbReference type="ARBA" id="ARBA00023253"/>
    </source>
</evidence>
<keyword evidence="8" id="KW-1185">Reference proteome</keyword>
<dbReference type="Proteomes" id="UP000231279">
    <property type="component" value="Unassembled WGS sequence"/>
</dbReference>
<dbReference type="PANTHER" id="PTHR31933:SF4">
    <property type="entry name" value="O-FUCOSYLTRANSFERASE 8"/>
    <property type="match status" value="1"/>
</dbReference>
<evidence type="ECO:0000256" key="6">
    <source>
        <dbReference type="ARBA" id="ARBA00030350"/>
    </source>
</evidence>
<keyword evidence="5" id="KW-0119">Carbohydrate metabolism</keyword>
<dbReference type="OrthoDB" id="1868072at2759"/>
<keyword evidence="4" id="KW-0294">Fucose metabolism</keyword>
<dbReference type="GO" id="GO:0006004">
    <property type="term" value="P:fucose metabolic process"/>
    <property type="evidence" value="ECO:0007669"/>
    <property type="project" value="UniProtKB-KW"/>
</dbReference>
<keyword evidence="2" id="KW-0328">Glycosyltransferase</keyword>
<accession>A0A2G9I3R9</accession>
<dbReference type="GO" id="GO:0016757">
    <property type="term" value="F:glycosyltransferase activity"/>
    <property type="evidence" value="ECO:0007669"/>
    <property type="project" value="UniProtKB-KW"/>
</dbReference>
<keyword evidence="3" id="KW-0808">Transferase</keyword>
<evidence type="ECO:0000313" key="7">
    <source>
        <dbReference type="EMBL" id="PIN24401.1"/>
    </source>
</evidence>
<reference evidence="8" key="1">
    <citation type="journal article" date="2018" name="Gigascience">
        <title>Genome assembly of the Pink Ipe (Handroanthus impetiginosus, Bignoniaceae), a highly valued, ecologically keystone Neotropical timber forest tree.</title>
        <authorList>
            <person name="Silva-Junior O.B."/>
            <person name="Grattapaglia D."/>
            <person name="Novaes E."/>
            <person name="Collevatti R.G."/>
        </authorList>
    </citation>
    <scope>NUCLEOTIDE SEQUENCE [LARGE SCALE GENOMIC DNA]</scope>
    <source>
        <strain evidence="8">cv. UFG-1</strain>
    </source>
</reference>
<dbReference type="STRING" id="429701.A0A2G9I3R9"/>